<protein>
    <submittedName>
        <fullName evidence="2">Uncharacterized protein</fullName>
    </submittedName>
</protein>
<dbReference type="AlphaFoldDB" id="A0A251VKI1"/>
<reference evidence="1 3" key="1">
    <citation type="journal article" date="2017" name="Nature">
        <title>The sunflower genome provides insights into oil metabolism, flowering and Asterid evolution.</title>
        <authorList>
            <person name="Badouin H."/>
            <person name="Gouzy J."/>
            <person name="Grassa C.J."/>
            <person name="Murat F."/>
            <person name="Staton S.E."/>
            <person name="Cottret L."/>
            <person name="Lelandais-Briere C."/>
            <person name="Owens G.L."/>
            <person name="Carrere S."/>
            <person name="Mayjonade B."/>
            <person name="Legrand L."/>
            <person name="Gill N."/>
            <person name="Kane N.C."/>
            <person name="Bowers J.E."/>
            <person name="Hubner S."/>
            <person name="Bellec A."/>
            <person name="Berard A."/>
            <person name="Berges H."/>
            <person name="Blanchet N."/>
            <person name="Boniface M.C."/>
            <person name="Brunel D."/>
            <person name="Catrice O."/>
            <person name="Chaidir N."/>
            <person name="Claudel C."/>
            <person name="Donnadieu C."/>
            <person name="Faraut T."/>
            <person name="Fievet G."/>
            <person name="Helmstetter N."/>
            <person name="King M."/>
            <person name="Knapp S.J."/>
            <person name="Lai Z."/>
            <person name="Le Paslier M.C."/>
            <person name="Lippi Y."/>
            <person name="Lorenzon L."/>
            <person name="Mandel J.R."/>
            <person name="Marage G."/>
            <person name="Marchand G."/>
            <person name="Marquand E."/>
            <person name="Bret-Mestries E."/>
            <person name="Morien E."/>
            <person name="Nambeesan S."/>
            <person name="Nguyen T."/>
            <person name="Pegot-Espagnet P."/>
            <person name="Pouilly N."/>
            <person name="Raftis F."/>
            <person name="Sallet E."/>
            <person name="Schiex T."/>
            <person name="Thomas J."/>
            <person name="Vandecasteele C."/>
            <person name="Vares D."/>
            <person name="Vear F."/>
            <person name="Vautrin S."/>
            <person name="Crespi M."/>
            <person name="Mangin B."/>
            <person name="Burke J.M."/>
            <person name="Salse J."/>
            <person name="Munos S."/>
            <person name="Vincourt P."/>
            <person name="Rieseberg L.H."/>
            <person name="Langlade N.B."/>
        </authorList>
    </citation>
    <scope>NUCLEOTIDE SEQUENCE [LARGE SCALE GENOMIC DNA]</scope>
    <source>
        <strain evidence="3">cv. SF193</strain>
        <tissue evidence="1">Leaves</tissue>
    </source>
</reference>
<accession>A0A251VKI1</accession>
<name>A0A251VKI1_HELAN</name>
<evidence type="ECO:0000313" key="2">
    <source>
        <dbReference type="EMBL" id="OTG36125.1"/>
    </source>
</evidence>
<dbReference type="Proteomes" id="UP000215914">
    <property type="component" value="Chromosome 1"/>
</dbReference>
<reference evidence="1" key="3">
    <citation type="submission" date="2020-06" db="EMBL/GenBank/DDBJ databases">
        <title>Helianthus annuus Genome sequencing and assembly Release 2.</title>
        <authorList>
            <person name="Gouzy J."/>
            <person name="Langlade N."/>
            <person name="Munos S."/>
        </authorList>
    </citation>
    <scope>NUCLEOTIDE SEQUENCE</scope>
    <source>
        <tissue evidence="1">Leaves</tissue>
    </source>
</reference>
<dbReference type="EMBL" id="CM007890">
    <property type="protein sequence ID" value="OTG36125.1"/>
    <property type="molecule type" value="Genomic_DNA"/>
</dbReference>
<proteinExistence type="predicted"/>
<evidence type="ECO:0000313" key="3">
    <source>
        <dbReference type="Proteomes" id="UP000215914"/>
    </source>
</evidence>
<organism evidence="2 3">
    <name type="scientific">Helianthus annuus</name>
    <name type="common">Common sunflower</name>
    <dbReference type="NCBI Taxonomy" id="4232"/>
    <lineage>
        <taxon>Eukaryota</taxon>
        <taxon>Viridiplantae</taxon>
        <taxon>Streptophyta</taxon>
        <taxon>Embryophyta</taxon>
        <taxon>Tracheophyta</taxon>
        <taxon>Spermatophyta</taxon>
        <taxon>Magnoliopsida</taxon>
        <taxon>eudicotyledons</taxon>
        <taxon>Gunneridae</taxon>
        <taxon>Pentapetalae</taxon>
        <taxon>asterids</taxon>
        <taxon>campanulids</taxon>
        <taxon>Asterales</taxon>
        <taxon>Asteraceae</taxon>
        <taxon>Asteroideae</taxon>
        <taxon>Heliantheae alliance</taxon>
        <taxon>Heliantheae</taxon>
        <taxon>Helianthus</taxon>
    </lineage>
</organism>
<dbReference type="InParanoid" id="A0A251VKI1"/>
<keyword evidence="3" id="KW-1185">Reference proteome</keyword>
<evidence type="ECO:0000313" key="1">
    <source>
        <dbReference type="EMBL" id="KAF5820863.1"/>
    </source>
</evidence>
<reference evidence="2" key="2">
    <citation type="submission" date="2017-02" db="EMBL/GenBank/DDBJ databases">
        <title>Sunflower complete genome.</title>
        <authorList>
            <person name="Langlade N."/>
            <person name="Munos S."/>
        </authorList>
    </citation>
    <scope>NUCLEOTIDE SEQUENCE [LARGE SCALE GENOMIC DNA]</scope>
    <source>
        <tissue evidence="2">Leaves</tissue>
    </source>
</reference>
<sequence>MNKKTRSHEHRLISTILEKEITSSLVEIIGISPKCDFINFKISTANSYTNIYIYNRSSFFCPIPSLLLTFKSNTIVTS</sequence>
<gene>
    <name evidence="2" type="ORF">HannXRQ_Chr01g0004151</name>
    <name evidence="1" type="ORF">HanXRQr2_Chr01g0007041</name>
</gene>
<dbReference type="EMBL" id="MNCJ02000316">
    <property type="protein sequence ID" value="KAF5820863.1"/>
    <property type="molecule type" value="Genomic_DNA"/>
</dbReference>
<dbReference type="Gramene" id="mRNA:HanXRQr2_Chr01g0007041">
    <property type="protein sequence ID" value="CDS:HanXRQr2_Chr01g0007041.1"/>
    <property type="gene ID" value="HanXRQr2_Chr01g0007041"/>
</dbReference>